<accession>A0A2A9CVZ5</accession>
<reference evidence="2 3" key="1">
    <citation type="submission" date="2017-10" db="EMBL/GenBank/DDBJ databases">
        <title>Sequencing the genomes of 1000 actinobacteria strains.</title>
        <authorList>
            <person name="Klenk H.-P."/>
        </authorList>
    </citation>
    <scope>NUCLEOTIDE SEQUENCE [LARGE SCALE GENOMIC DNA]</scope>
    <source>
        <strain evidence="2 3">DSM 15597</strain>
    </source>
</reference>
<dbReference type="InterPro" id="IPR007165">
    <property type="entry name" value="Phage_holin_4_2"/>
</dbReference>
<evidence type="ECO:0000313" key="2">
    <source>
        <dbReference type="EMBL" id="PFG18316.1"/>
    </source>
</evidence>
<proteinExistence type="predicted"/>
<sequence>MLARLLASAAALAVATWWLPGISIQGHQDTAGQVITMLVVAFLFGVVNAVVKPLFKFASAPLILLSLGIFLLVINACLLMLVSWVSGQVGVPWHVDDWGSAFWGALIVSVVSFIVNAFFKRGEEHR</sequence>
<dbReference type="PANTHER" id="PTHR37309:SF1">
    <property type="entry name" value="SLR0284 PROTEIN"/>
    <property type="match status" value="1"/>
</dbReference>
<feature type="transmembrane region" description="Helical" evidence="1">
    <location>
        <begin position="98"/>
        <end position="119"/>
    </location>
</feature>
<dbReference type="Pfam" id="PF04020">
    <property type="entry name" value="Phage_holin_4_2"/>
    <property type="match status" value="1"/>
</dbReference>
<feature type="transmembrane region" description="Helical" evidence="1">
    <location>
        <begin position="31"/>
        <end position="51"/>
    </location>
</feature>
<name>A0A2A9CVZ5_9ACTN</name>
<dbReference type="EMBL" id="PDJC01000001">
    <property type="protein sequence ID" value="PFG18316.1"/>
    <property type="molecule type" value="Genomic_DNA"/>
</dbReference>
<keyword evidence="1" id="KW-0812">Transmembrane</keyword>
<comment type="caution">
    <text evidence="2">The sequence shown here is derived from an EMBL/GenBank/DDBJ whole genome shotgun (WGS) entry which is preliminary data.</text>
</comment>
<dbReference type="PANTHER" id="PTHR37309">
    <property type="entry name" value="SLR0284 PROTEIN"/>
    <property type="match status" value="1"/>
</dbReference>
<keyword evidence="1" id="KW-0472">Membrane</keyword>
<protein>
    <submittedName>
        <fullName evidence="2">Putative membrane protein</fullName>
    </submittedName>
</protein>
<dbReference type="RefSeq" id="WP_098461683.1">
    <property type="nucleotide sequence ID" value="NZ_PDJC01000001.1"/>
</dbReference>
<keyword evidence="1" id="KW-1133">Transmembrane helix</keyword>
<keyword evidence="3" id="KW-1185">Reference proteome</keyword>
<gene>
    <name evidence="2" type="ORF">ATK74_2900</name>
</gene>
<organism evidence="2 3">
    <name type="scientific">Propionicimonas paludicola</name>
    <dbReference type="NCBI Taxonomy" id="185243"/>
    <lineage>
        <taxon>Bacteria</taxon>
        <taxon>Bacillati</taxon>
        <taxon>Actinomycetota</taxon>
        <taxon>Actinomycetes</taxon>
        <taxon>Propionibacteriales</taxon>
        <taxon>Nocardioidaceae</taxon>
        <taxon>Propionicimonas</taxon>
    </lineage>
</organism>
<dbReference type="Proteomes" id="UP000226079">
    <property type="component" value="Unassembled WGS sequence"/>
</dbReference>
<feature type="transmembrane region" description="Helical" evidence="1">
    <location>
        <begin position="63"/>
        <end position="86"/>
    </location>
</feature>
<dbReference type="AlphaFoldDB" id="A0A2A9CVZ5"/>
<evidence type="ECO:0000256" key="1">
    <source>
        <dbReference type="SAM" id="Phobius"/>
    </source>
</evidence>
<evidence type="ECO:0000313" key="3">
    <source>
        <dbReference type="Proteomes" id="UP000226079"/>
    </source>
</evidence>
<dbReference type="OrthoDB" id="9810847at2"/>